<accession>A0A517Q9Q0</accession>
<dbReference type="RefSeq" id="WP_145450873.1">
    <property type="nucleotide sequence ID" value="NZ_CP037421.1"/>
</dbReference>
<evidence type="ECO:0000313" key="1">
    <source>
        <dbReference type="EMBL" id="QDT28350.1"/>
    </source>
</evidence>
<dbReference type="EMBL" id="CP037421">
    <property type="protein sequence ID" value="QDT28350.1"/>
    <property type="molecule type" value="Genomic_DNA"/>
</dbReference>
<evidence type="ECO:0000313" key="2">
    <source>
        <dbReference type="Proteomes" id="UP000315647"/>
    </source>
</evidence>
<sequence length="175" mass="20215">MIWVKTFFYLVMFSITISPGSNQPRREYSPAEKTLLTELCVTVTLDVLQSDKITKGEPCFFAHGDHQGNLIPFRSSILKRIKKQGISAYPSTAMIGKGELDFITTQRAQQKPLFVLEGTTREGRLYIIKFKSYKEDTVRFNTSRLKRNQELSARRYQLKKTGGVWKIDTRTHVIF</sequence>
<proteinExistence type="predicted"/>
<name>A0A517Q9Q0_9PLAN</name>
<protein>
    <submittedName>
        <fullName evidence="1">Uncharacterized protein</fullName>
    </submittedName>
</protein>
<organism evidence="1 2">
    <name type="scientific">Gimesia panareensis</name>
    <dbReference type="NCBI Taxonomy" id="2527978"/>
    <lineage>
        <taxon>Bacteria</taxon>
        <taxon>Pseudomonadati</taxon>
        <taxon>Planctomycetota</taxon>
        <taxon>Planctomycetia</taxon>
        <taxon>Planctomycetales</taxon>
        <taxon>Planctomycetaceae</taxon>
        <taxon>Gimesia</taxon>
    </lineage>
</organism>
<dbReference type="AlphaFoldDB" id="A0A517Q9Q0"/>
<reference evidence="1 2" key="1">
    <citation type="submission" date="2019-03" db="EMBL/GenBank/DDBJ databases">
        <title>Deep-cultivation of Planctomycetes and their phenomic and genomic characterization uncovers novel biology.</title>
        <authorList>
            <person name="Wiegand S."/>
            <person name="Jogler M."/>
            <person name="Boedeker C."/>
            <person name="Pinto D."/>
            <person name="Vollmers J."/>
            <person name="Rivas-Marin E."/>
            <person name="Kohn T."/>
            <person name="Peeters S.H."/>
            <person name="Heuer A."/>
            <person name="Rast P."/>
            <person name="Oberbeckmann S."/>
            <person name="Bunk B."/>
            <person name="Jeske O."/>
            <person name="Meyerdierks A."/>
            <person name="Storesund J.E."/>
            <person name="Kallscheuer N."/>
            <person name="Luecker S."/>
            <person name="Lage O.M."/>
            <person name="Pohl T."/>
            <person name="Merkel B.J."/>
            <person name="Hornburger P."/>
            <person name="Mueller R.-W."/>
            <person name="Bruemmer F."/>
            <person name="Labrenz M."/>
            <person name="Spormann A.M."/>
            <person name="Op den Camp H."/>
            <person name="Overmann J."/>
            <person name="Amann R."/>
            <person name="Jetten M.S.M."/>
            <person name="Mascher T."/>
            <person name="Medema M.H."/>
            <person name="Devos D.P."/>
            <person name="Kaster A.-K."/>
            <person name="Ovreas L."/>
            <person name="Rohde M."/>
            <person name="Galperin M.Y."/>
            <person name="Jogler C."/>
        </authorList>
    </citation>
    <scope>NUCLEOTIDE SEQUENCE [LARGE SCALE GENOMIC DNA]</scope>
    <source>
        <strain evidence="1 2">Enr10</strain>
    </source>
</reference>
<keyword evidence="2" id="KW-1185">Reference proteome</keyword>
<dbReference type="Proteomes" id="UP000315647">
    <property type="component" value="Chromosome"/>
</dbReference>
<gene>
    <name evidence="1" type="ORF">Enr10x_36920</name>
</gene>